<dbReference type="SMART" id="SM00506">
    <property type="entry name" value="A1pp"/>
    <property type="match status" value="1"/>
</dbReference>
<dbReference type="OrthoDB" id="6133115at2759"/>
<dbReference type="VEuPathDB" id="AmoebaDB:NAEGRDRAFT_66700"/>
<dbReference type="GeneID" id="8857377"/>
<dbReference type="OMA" id="IGFDAMC"/>
<feature type="domain" description="Macro" evidence="7">
    <location>
        <begin position="12"/>
        <end position="197"/>
    </location>
</feature>
<protein>
    <submittedName>
        <fullName evidence="8">Predicted protein</fullName>
    </submittedName>
</protein>
<dbReference type="InterPro" id="IPR052056">
    <property type="entry name" value="Mono-ARTD/PARP"/>
</dbReference>
<dbReference type="PANTHER" id="PTHR14453">
    <property type="entry name" value="PARP/ZINC FINGER CCCH TYPE DOMAIN CONTAINING PROTEIN"/>
    <property type="match status" value="1"/>
</dbReference>
<dbReference type="InterPro" id="IPR043472">
    <property type="entry name" value="Macro_dom-like"/>
</dbReference>
<dbReference type="EMBL" id="GG738863">
    <property type="protein sequence ID" value="EFC45485.1"/>
    <property type="molecule type" value="Genomic_DNA"/>
</dbReference>
<evidence type="ECO:0000256" key="3">
    <source>
        <dbReference type="ARBA" id="ARBA00022679"/>
    </source>
</evidence>
<dbReference type="STRING" id="5762.D2VCV0"/>
<dbReference type="eggNOG" id="KOG2633">
    <property type="taxonomic scope" value="Eukaryota"/>
</dbReference>
<dbReference type="GO" id="GO:0005634">
    <property type="term" value="C:nucleus"/>
    <property type="evidence" value="ECO:0007669"/>
    <property type="project" value="UniProtKB-SubCell"/>
</dbReference>
<dbReference type="SUPFAM" id="SSF52949">
    <property type="entry name" value="Macro domain-like"/>
    <property type="match status" value="1"/>
</dbReference>
<dbReference type="Proteomes" id="UP000006671">
    <property type="component" value="Unassembled WGS sequence"/>
</dbReference>
<keyword evidence="4" id="KW-0520">NAD</keyword>
<dbReference type="GO" id="GO:0010629">
    <property type="term" value="P:negative regulation of gene expression"/>
    <property type="evidence" value="ECO:0007669"/>
    <property type="project" value="TreeGrafter"/>
</dbReference>
<keyword evidence="3" id="KW-0808">Transferase</keyword>
<dbReference type="RefSeq" id="XP_002678229.1">
    <property type="nucleotide sequence ID" value="XM_002678183.1"/>
</dbReference>
<evidence type="ECO:0000313" key="8">
    <source>
        <dbReference type="EMBL" id="EFC45485.1"/>
    </source>
</evidence>
<feature type="compositionally biased region" description="Basic and acidic residues" evidence="6">
    <location>
        <begin position="216"/>
        <end position="225"/>
    </location>
</feature>
<evidence type="ECO:0000256" key="5">
    <source>
        <dbReference type="ARBA" id="ARBA00023242"/>
    </source>
</evidence>
<proteinExistence type="predicted"/>
<feature type="region of interest" description="Disordered" evidence="6">
    <location>
        <begin position="204"/>
        <end position="261"/>
    </location>
</feature>
<keyword evidence="5" id="KW-0539">Nucleus</keyword>
<keyword evidence="2" id="KW-0328">Glycosyltransferase</keyword>
<evidence type="ECO:0000256" key="1">
    <source>
        <dbReference type="ARBA" id="ARBA00004123"/>
    </source>
</evidence>
<evidence type="ECO:0000313" key="9">
    <source>
        <dbReference type="Proteomes" id="UP000006671"/>
    </source>
</evidence>
<dbReference type="KEGG" id="ngr:NAEGRDRAFT_66700"/>
<evidence type="ECO:0000256" key="4">
    <source>
        <dbReference type="ARBA" id="ARBA00023027"/>
    </source>
</evidence>
<dbReference type="PANTHER" id="PTHR14453:SF67">
    <property type="entry name" value="POLY [ADP-RIBOSE] POLYMERASE"/>
    <property type="match status" value="1"/>
</dbReference>
<dbReference type="GO" id="GO:0005737">
    <property type="term" value="C:cytoplasm"/>
    <property type="evidence" value="ECO:0007669"/>
    <property type="project" value="TreeGrafter"/>
</dbReference>
<reference evidence="8 9" key="1">
    <citation type="journal article" date="2010" name="Cell">
        <title>The genome of Naegleria gruberi illuminates early eukaryotic versatility.</title>
        <authorList>
            <person name="Fritz-Laylin L.K."/>
            <person name="Prochnik S.E."/>
            <person name="Ginger M.L."/>
            <person name="Dacks J.B."/>
            <person name="Carpenter M.L."/>
            <person name="Field M.C."/>
            <person name="Kuo A."/>
            <person name="Paredez A."/>
            <person name="Chapman J."/>
            <person name="Pham J."/>
            <person name="Shu S."/>
            <person name="Neupane R."/>
            <person name="Cipriano M."/>
            <person name="Mancuso J."/>
            <person name="Tu H."/>
            <person name="Salamov A."/>
            <person name="Lindquist E."/>
            <person name="Shapiro H."/>
            <person name="Lucas S."/>
            <person name="Grigoriev I.V."/>
            <person name="Cande W.Z."/>
            <person name="Fulton C."/>
            <person name="Rokhsar D.S."/>
            <person name="Dawson S.C."/>
        </authorList>
    </citation>
    <scope>NUCLEOTIDE SEQUENCE [LARGE SCALE GENOMIC DNA]</scope>
    <source>
        <strain evidence="8 9">NEG-M</strain>
    </source>
</reference>
<dbReference type="Pfam" id="PF01661">
    <property type="entry name" value="Macro"/>
    <property type="match status" value="1"/>
</dbReference>
<feature type="compositionally biased region" description="Acidic residues" evidence="6">
    <location>
        <begin position="240"/>
        <end position="251"/>
    </location>
</feature>
<evidence type="ECO:0000259" key="7">
    <source>
        <dbReference type="PROSITE" id="PS51154"/>
    </source>
</evidence>
<dbReference type="InParanoid" id="D2VCV0"/>
<organism evidence="9">
    <name type="scientific">Naegleria gruberi</name>
    <name type="common">Amoeba</name>
    <dbReference type="NCBI Taxonomy" id="5762"/>
    <lineage>
        <taxon>Eukaryota</taxon>
        <taxon>Discoba</taxon>
        <taxon>Heterolobosea</taxon>
        <taxon>Tetramitia</taxon>
        <taxon>Eutetramitia</taxon>
        <taxon>Vahlkampfiidae</taxon>
        <taxon>Naegleria</taxon>
    </lineage>
</organism>
<dbReference type="AlphaFoldDB" id="D2VCV0"/>
<name>D2VCV0_NAEGR</name>
<gene>
    <name evidence="8" type="ORF">NAEGRDRAFT_66700</name>
</gene>
<accession>D2VCV0</accession>
<dbReference type="InterPro" id="IPR002589">
    <property type="entry name" value="Macro_dom"/>
</dbReference>
<evidence type="ECO:0000256" key="6">
    <source>
        <dbReference type="SAM" id="MobiDB-lite"/>
    </source>
</evidence>
<dbReference type="GO" id="GO:0003714">
    <property type="term" value="F:transcription corepressor activity"/>
    <property type="evidence" value="ECO:0007669"/>
    <property type="project" value="TreeGrafter"/>
</dbReference>
<dbReference type="Gene3D" id="3.40.220.10">
    <property type="entry name" value="Leucine Aminopeptidase, subunit E, domain 1"/>
    <property type="match status" value="1"/>
</dbReference>
<keyword evidence="9" id="KW-1185">Reference proteome</keyword>
<comment type="subcellular location">
    <subcellularLocation>
        <location evidence="1">Nucleus</location>
    </subcellularLocation>
</comment>
<dbReference type="GO" id="GO:0016757">
    <property type="term" value="F:glycosyltransferase activity"/>
    <property type="evidence" value="ECO:0007669"/>
    <property type="project" value="UniProtKB-KW"/>
</dbReference>
<evidence type="ECO:0000256" key="2">
    <source>
        <dbReference type="ARBA" id="ARBA00022676"/>
    </source>
</evidence>
<dbReference type="PROSITE" id="PS51154">
    <property type="entry name" value="MACRO"/>
    <property type="match status" value="1"/>
</dbReference>
<feature type="compositionally biased region" description="Polar residues" evidence="6">
    <location>
        <begin position="204"/>
        <end position="215"/>
    </location>
</feature>
<sequence>MSNSSSSSDPSIVASVSLSGTGQTIELINGNLVEAENIDVIVFSEVSSSVELSGTEVLALGGEEIEKQVKSFISSNGPLDSADKIALVDGGNLKVKHVIFAAGPMWKGGKKNERQIMEEIVNTCLEESNKKQFNSIGFDAMCTDLFGFPTERSAEAIVNAVFNWCHFRSFSYCNTIKIFIHEAEKMKVFAQCLDLAYQAYSNVGKSAPPETTSDDSSIKKRKNEDEAVTLPNQIETNENSGDEDDSDEDANDSFSRDSKRVKGVKKFSRNAAWKRGRHENTILAKSQKSHIHDKSTNMSLVGDTMSISTSIAMDDFTNMNDDANAEDDATNFDMTFL</sequence>